<dbReference type="RefSeq" id="WP_109717506.1">
    <property type="nucleotide sequence ID" value="NZ_QGHF01000006.1"/>
</dbReference>
<proteinExistence type="predicted"/>
<dbReference type="OrthoDB" id="6555934at2"/>
<dbReference type="EMBL" id="QGHF01000006">
    <property type="protein sequence ID" value="PWK96181.1"/>
    <property type="molecule type" value="Genomic_DNA"/>
</dbReference>
<dbReference type="Proteomes" id="UP000245981">
    <property type="component" value="Unassembled WGS sequence"/>
</dbReference>
<evidence type="ECO:0000313" key="2">
    <source>
        <dbReference type="Proteomes" id="UP000245981"/>
    </source>
</evidence>
<gene>
    <name evidence="1" type="ORF">C7431_106102</name>
</gene>
<protein>
    <submittedName>
        <fullName evidence="1">Uncharacterized protein</fullName>
    </submittedName>
</protein>
<dbReference type="AlphaFoldDB" id="A0A2V2B802"/>
<name>A0A2V2B802_9GAMM</name>
<reference evidence="1 2" key="1">
    <citation type="submission" date="2018-05" db="EMBL/GenBank/DDBJ databases">
        <title>Genomic Encyclopedia of Type Strains, Phase IV (KMG-V): Genome sequencing to study the core and pangenomes of soil and plant-associated prokaryotes.</title>
        <authorList>
            <person name="Whitman W."/>
        </authorList>
    </citation>
    <scope>NUCLEOTIDE SEQUENCE [LARGE SCALE GENOMIC DNA]</scope>
    <source>
        <strain evidence="1 2">PNA 200-10</strain>
    </source>
</reference>
<evidence type="ECO:0000313" key="1">
    <source>
        <dbReference type="EMBL" id="PWK96181.1"/>
    </source>
</evidence>
<sequence length="253" mass="29429">MSKKTTFTQKNELTKQSLKDWSLIKKCSHSESINFWLDLVSPLIREANYHHQTAAEIEKNAVLTLKKIMQTDSLEKESTRAEVILMTIWDENIRQQEEIVGNDVYIHKLRTKLMGKNELEGIQCSAEEIIERYGAERLIWIYTDRRVNHKHLQAGGISNLIVIKKSHYANYYFDINHAIILSLCEISMYGADKAIKKKGVILPHSYSCWIPIYHTNNMVVMIPVIEERMKHKSCKENGVLTVINPFNEEVRNI</sequence>
<accession>A0A2V2B802</accession>
<comment type="caution">
    <text evidence="1">The sequence shown here is derived from an EMBL/GenBank/DDBJ whole genome shotgun (WGS) entry which is preliminary data.</text>
</comment>
<organism evidence="1 2">
    <name type="scientific">Pantoea allii</name>
    <dbReference type="NCBI Taxonomy" id="574096"/>
    <lineage>
        <taxon>Bacteria</taxon>
        <taxon>Pseudomonadati</taxon>
        <taxon>Pseudomonadota</taxon>
        <taxon>Gammaproteobacteria</taxon>
        <taxon>Enterobacterales</taxon>
        <taxon>Erwiniaceae</taxon>
        <taxon>Pantoea</taxon>
    </lineage>
</organism>